<dbReference type="AlphaFoldDB" id="A0A0B2SGZ5"/>
<dbReference type="GO" id="GO:0016020">
    <property type="term" value="C:membrane"/>
    <property type="evidence" value="ECO:0007669"/>
    <property type="project" value="InterPro"/>
</dbReference>
<keyword evidence="3 4" id="KW-0472">Membrane</keyword>
<evidence type="ECO:0000256" key="4">
    <source>
        <dbReference type="SAM" id="Phobius"/>
    </source>
</evidence>
<name>A0A0B2SGZ5_GLYSO</name>
<dbReference type="PANTHER" id="PTHR31218">
    <property type="entry name" value="WAT1-RELATED PROTEIN"/>
    <property type="match status" value="1"/>
</dbReference>
<evidence type="ECO:0000256" key="3">
    <source>
        <dbReference type="ARBA" id="ARBA00023136"/>
    </source>
</evidence>
<sequence>YMMEKLDWKASSTRAKSIGTLVTIAGALIMSLYKGQAVINNNPPFKLFPQKLVSSMQFDWAFGALLLAAHSCFLTISYILAVIGAAIVVIGFYDVIWGKSQEKVEEDCAVYSSESYDNEVPLLQNKRMGE</sequence>
<protein>
    <recommendedName>
        <fullName evidence="6">WAT1-related protein</fullName>
    </recommendedName>
</protein>
<dbReference type="EMBL" id="KN643292">
    <property type="protein sequence ID" value="KHN44250.1"/>
    <property type="molecule type" value="Genomic_DNA"/>
</dbReference>
<evidence type="ECO:0008006" key="6">
    <source>
        <dbReference type="Google" id="ProtNLM"/>
    </source>
</evidence>
<feature type="transmembrane region" description="Helical" evidence="4">
    <location>
        <begin position="61"/>
        <end position="93"/>
    </location>
</feature>
<keyword evidence="1 4" id="KW-0812">Transmembrane</keyword>
<reference evidence="5" key="1">
    <citation type="submission" date="2014-07" db="EMBL/GenBank/DDBJ databases">
        <title>Identification of a novel salt tolerance gene in wild soybean by whole-genome sequencing.</title>
        <authorList>
            <person name="Lam H.-M."/>
            <person name="Qi X."/>
            <person name="Li M.-W."/>
            <person name="Liu X."/>
            <person name="Xie M."/>
            <person name="Ni M."/>
            <person name="Xu X."/>
        </authorList>
    </citation>
    <scope>NUCLEOTIDE SEQUENCE [LARGE SCALE GENOMIC DNA]</scope>
    <source>
        <tissue evidence="5">Root</tissue>
    </source>
</reference>
<proteinExistence type="predicted"/>
<feature type="non-terminal residue" evidence="5">
    <location>
        <position position="1"/>
    </location>
</feature>
<evidence type="ECO:0000256" key="2">
    <source>
        <dbReference type="ARBA" id="ARBA00022989"/>
    </source>
</evidence>
<gene>
    <name evidence="5" type="ORF">glysoja_024470</name>
</gene>
<accession>A0A0B2SGZ5</accession>
<evidence type="ECO:0000313" key="5">
    <source>
        <dbReference type="EMBL" id="KHN44250.1"/>
    </source>
</evidence>
<dbReference type="InterPro" id="IPR030184">
    <property type="entry name" value="WAT1-related"/>
</dbReference>
<dbReference type="Proteomes" id="UP000053555">
    <property type="component" value="Unassembled WGS sequence"/>
</dbReference>
<evidence type="ECO:0000256" key="1">
    <source>
        <dbReference type="ARBA" id="ARBA00022692"/>
    </source>
</evidence>
<dbReference type="GO" id="GO:0022857">
    <property type="term" value="F:transmembrane transporter activity"/>
    <property type="evidence" value="ECO:0007669"/>
    <property type="project" value="InterPro"/>
</dbReference>
<keyword evidence="2 4" id="KW-1133">Transmembrane helix</keyword>
<organism evidence="5">
    <name type="scientific">Glycine soja</name>
    <name type="common">Wild soybean</name>
    <dbReference type="NCBI Taxonomy" id="3848"/>
    <lineage>
        <taxon>Eukaryota</taxon>
        <taxon>Viridiplantae</taxon>
        <taxon>Streptophyta</taxon>
        <taxon>Embryophyta</taxon>
        <taxon>Tracheophyta</taxon>
        <taxon>Spermatophyta</taxon>
        <taxon>Magnoliopsida</taxon>
        <taxon>eudicotyledons</taxon>
        <taxon>Gunneridae</taxon>
        <taxon>Pentapetalae</taxon>
        <taxon>rosids</taxon>
        <taxon>fabids</taxon>
        <taxon>Fabales</taxon>
        <taxon>Fabaceae</taxon>
        <taxon>Papilionoideae</taxon>
        <taxon>50 kb inversion clade</taxon>
        <taxon>NPAAA clade</taxon>
        <taxon>indigoferoid/millettioid clade</taxon>
        <taxon>Phaseoleae</taxon>
        <taxon>Glycine</taxon>
        <taxon>Glycine subgen. Soja</taxon>
    </lineage>
</organism>